<comment type="similarity">
    <text evidence="5">Belongs to the FNT transporter (TC 1.A.16) family.</text>
</comment>
<dbReference type="AlphaFoldDB" id="A0A1M6IUL4"/>
<dbReference type="NCBIfam" id="TIGR00790">
    <property type="entry name" value="fnt"/>
    <property type="match status" value="1"/>
</dbReference>
<evidence type="ECO:0000313" key="8">
    <source>
        <dbReference type="Proteomes" id="UP000184342"/>
    </source>
</evidence>
<name>A0A1M6IUL4_9FIRM</name>
<gene>
    <name evidence="7" type="ORF">SAMN02745691_01859</name>
</gene>
<comment type="subcellular location">
    <subcellularLocation>
        <location evidence="1">Membrane</location>
        <topology evidence="1">Multi-pass membrane protein</topology>
    </subcellularLocation>
</comment>
<dbReference type="OrthoDB" id="9786493at2"/>
<dbReference type="Pfam" id="PF01226">
    <property type="entry name" value="Form_Nir_trans"/>
    <property type="match status" value="1"/>
</dbReference>
<evidence type="ECO:0000313" key="7">
    <source>
        <dbReference type="EMBL" id="SHJ38153.1"/>
    </source>
</evidence>
<dbReference type="InterPro" id="IPR000292">
    <property type="entry name" value="For/NO2_transpt"/>
</dbReference>
<dbReference type="GO" id="GO:0015499">
    <property type="term" value="F:formate transmembrane transporter activity"/>
    <property type="evidence" value="ECO:0007669"/>
    <property type="project" value="TreeGrafter"/>
</dbReference>
<sequence length="280" mass="30014">MNETKDLTPAEITSATIAIGIRKVKIRKLNQFILAILGGAFIAFAAEGSNMAAFNLFAKPETYGLGKALAGAIFGTGLMLVIIAGAELFTGNVLILAGIFSRKVKIEEMLTNWVLVYIGNFVGAILIAYMMVQSGLFNSGANGLGAATLKIAVYKVGLDFMPALFLGLMCNWLVCLAVWMSFGSKNIVGKVFAIFFPIWLFITSGFEHSIANMYYIPAGILAKSNEAWVAASGLSAEQLANLNWGSFVTSNLIPVTLGNIIGGGVFVALLYWFTYTKNTN</sequence>
<keyword evidence="3 6" id="KW-1133">Transmembrane helix</keyword>
<evidence type="ECO:0000256" key="6">
    <source>
        <dbReference type="SAM" id="Phobius"/>
    </source>
</evidence>
<dbReference type="Proteomes" id="UP000184342">
    <property type="component" value="Unassembled WGS sequence"/>
</dbReference>
<evidence type="ECO:0000256" key="5">
    <source>
        <dbReference type="ARBA" id="ARBA00049660"/>
    </source>
</evidence>
<dbReference type="InterPro" id="IPR023271">
    <property type="entry name" value="Aquaporin-like"/>
</dbReference>
<keyword evidence="8" id="KW-1185">Reference proteome</keyword>
<dbReference type="RefSeq" id="WP_073994143.1">
    <property type="nucleotide sequence ID" value="NZ_FQYT01000019.1"/>
</dbReference>
<dbReference type="EMBL" id="FQYT01000019">
    <property type="protein sequence ID" value="SHJ38153.1"/>
    <property type="molecule type" value="Genomic_DNA"/>
</dbReference>
<feature type="transmembrane region" description="Helical" evidence="6">
    <location>
        <begin position="160"/>
        <end position="180"/>
    </location>
</feature>
<dbReference type="PANTHER" id="PTHR30520:SF6">
    <property type="entry name" value="FORMATE_NITRATE FAMILY TRANSPORTER (EUROFUNG)"/>
    <property type="match status" value="1"/>
</dbReference>
<feature type="transmembrane region" description="Helical" evidence="6">
    <location>
        <begin position="69"/>
        <end position="100"/>
    </location>
</feature>
<proteinExistence type="inferred from homology"/>
<evidence type="ECO:0000256" key="1">
    <source>
        <dbReference type="ARBA" id="ARBA00004141"/>
    </source>
</evidence>
<evidence type="ECO:0000256" key="4">
    <source>
        <dbReference type="ARBA" id="ARBA00023136"/>
    </source>
</evidence>
<protein>
    <submittedName>
        <fullName evidence="7">Formate/nitrite transporter</fullName>
    </submittedName>
</protein>
<feature type="transmembrane region" description="Helical" evidence="6">
    <location>
        <begin position="187"/>
        <end position="206"/>
    </location>
</feature>
<evidence type="ECO:0000256" key="3">
    <source>
        <dbReference type="ARBA" id="ARBA00022989"/>
    </source>
</evidence>
<evidence type="ECO:0000256" key="2">
    <source>
        <dbReference type="ARBA" id="ARBA00022692"/>
    </source>
</evidence>
<dbReference type="Gene3D" id="1.20.1080.10">
    <property type="entry name" value="Glycerol uptake facilitator protein"/>
    <property type="match status" value="1"/>
</dbReference>
<dbReference type="PROSITE" id="PS01006">
    <property type="entry name" value="FORMATE_NITRITE_TP_2"/>
    <property type="match status" value="1"/>
</dbReference>
<accession>A0A1M6IUL4</accession>
<feature type="transmembrane region" description="Helical" evidence="6">
    <location>
        <begin position="32"/>
        <end position="57"/>
    </location>
</feature>
<keyword evidence="2 6" id="KW-0812">Transmembrane</keyword>
<dbReference type="InterPro" id="IPR024002">
    <property type="entry name" value="For/NO2_transpt_CS"/>
</dbReference>
<dbReference type="STRING" id="1122934.SAMN02745691_01859"/>
<dbReference type="PANTHER" id="PTHR30520">
    <property type="entry name" value="FORMATE TRANSPORTER-RELATED"/>
    <property type="match status" value="1"/>
</dbReference>
<organism evidence="7 8">
    <name type="scientific">Parasporobacterium paucivorans DSM 15970</name>
    <dbReference type="NCBI Taxonomy" id="1122934"/>
    <lineage>
        <taxon>Bacteria</taxon>
        <taxon>Bacillati</taxon>
        <taxon>Bacillota</taxon>
        <taxon>Clostridia</taxon>
        <taxon>Lachnospirales</taxon>
        <taxon>Lachnospiraceae</taxon>
        <taxon>Parasporobacterium</taxon>
    </lineage>
</organism>
<feature type="transmembrane region" description="Helical" evidence="6">
    <location>
        <begin position="112"/>
        <end position="132"/>
    </location>
</feature>
<dbReference type="GO" id="GO:0005886">
    <property type="term" value="C:plasma membrane"/>
    <property type="evidence" value="ECO:0007669"/>
    <property type="project" value="TreeGrafter"/>
</dbReference>
<keyword evidence="4 6" id="KW-0472">Membrane</keyword>
<reference evidence="7 8" key="1">
    <citation type="submission" date="2016-11" db="EMBL/GenBank/DDBJ databases">
        <authorList>
            <person name="Jaros S."/>
            <person name="Januszkiewicz K."/>
            <person name="Wedrychowicz H."/>
        </authorList>
    </citation>
    <scope>NUCLEOTIDE SEQUENCE [LARGE SCALE GENOMIC DNA]</scope>
    <source>
        <strain evidence="7 8">DSM 15970</strain>
    </source>
</reference>
<dbReference type="PROSITE" id="PS01005">
    <property type="entry name" value="FORMATE_NITRITE_TP_1"/>
    <property type="match status" value="1"/>
</dbReference>
<feature type="transmembrane region" description="Helical" evidence="6">
    <location>
        <begin position="252"/>
        <end position="273"/>
    </location>
</feature>